<feature type="transmembrane region" description="Helical" evidence="8">
    <location>
        <begin position="532"/>
        <end position="549"/>
    </location>
</feature>
<reference evidence="9 10" key="1">
    <citation type="submission" date="2020-06" db="EMBL/GenBank/DDBJ databases">
        <title>Transcriptomic and genomic resources for Thalictrum thalictroides and T. hernandezii: Facilitating candidate gene discovery in an emerging model plant lineage.</title>
        <authorList>
            <person name="Arias T."/>
            <person name="Riano-Pachon D.M."/>
            <person name="Di Stilio V.S."/>
        </authorList>
    </citation>
    <scope>NUCLEOTIDE SEQUENCE [LARGE SCALE GENOMIC DNA]</scope>
    <source>
        <strain evidence="10">cv. WT478/WT964</strain>
        <tissue evidence="9">Leaves</tissue>
    </source>
</reference>
<dbReference type="OrthoDB" id="438545at2759"/>
<keyword evidence="7 8" id="KW-0472">Membrane</keyword>
<feature type="transmembrane region" description="Helical" evidence="8">
    <location>
        <begin position="360"/>
        <end position="382"/>
    </location>
</feature>
<dbReference type="Pfam" id="PF03222">
    <property type="entry name" value="Trp_Tyr_perm"/>
    <property type="match status" value="1"/>
</dbReference>
<feature type="transmembrane region" description="Helical" evidence="8">
    <location>
        <begin position="491"/>
        <end position="511"/>
    </location>
</feature>
<dbReference type="InterPro" id="IPR018227">
    <property type="entry name" value="Amino_acid_transport_2"/>
</dbReference>
<feature type="transmembrane region" description="Helical" evidence="8">
    <location>
        <begin position="101"/>
        <end position="120"/>
    </location>
</feature>
<organism evidence="9 10">
    <name type="scientific">Thalictrum thalictroides</name>
    <name type="common">Rue-anemone</name>
    <name type="synonym">Anemone thalictroides</name>
    <dbReference type="NCBI Taxonomy" id="46969"/>
    <lineage>
        <taxon>Eukaryota</taxon>
        <taxon>Viridiplantae</taxon>
        <taxon>Streptophyta</taxon>
        <taxon>Embryophyta</taxon>
        <taxon>Tracheophyta</taxon>
        <taxon>Spermatophyta</taxon>
        <taxon>Magnoliopsida</taxon>
        <taxon>Ranunculales</taxon>
        <taxon>Ranunculaceae</taxon>
        <taxon>Thalictroideae</taxon>
        <taxon>Thalictrum</taxon>
    </lineage>
</organism>
<dbReference type="Proteomes" id="UP000554482">
    <property type="component" value="Unassembled WGS sequence"/>
</dbReference>
<name>A0A7J6V4B0_THATH</name>
<protein>
    <submittedName>
        <fullName evidence="9">Tyrosine-specific transport protein-like</fullName>
    </submittedName>
</protein>
<feature type="transmembrane region" description="Helical" evidence="8">
    <location>
        <begin position="180"/>
        <end position="207"/>
    </location>
</feature>
<evidence type="ECO:0000256" key="6">
    <source>
        <dbReference type="ARBA" id="ARBA00022989"/>
    </source>
</evidence>
<evidence type="ECO:0000256" key="5">
    <source>
        <dbReference type="ARBA" id="ARBA00022692"/>
    </source>
</evidence>
<evidence type="ECO:0000313" key="10">
    <source>
        <dbReference type="Proteomes" id="UP000554482"/>
    </source>
</evidence>
<keyword evidence="5 8" id="KW-0812">Transmembrane</keyword>
<evidence type="ECO:0000256" key="7">
    <source>
        <dbReference type="ARBA" id="ARBA00023136"/>
    </source>
</evidence>
<dbReference type="EMBL" id="JABWDY010039047">
    <property type="protein sequence ID" value="KAF5179252.1"/>
    <property type="molecule type" value="Genomic_DNA"/>
</dbReference>
<evidence type="ECO:0000256" key="8">
    <source>
        <dbReference type="SAM" id="Phobius"/>
    </source>
</evidence>
<feature type="transmembrane region" description="Helical" evidence="8">
    <location>
        <begin position="464"/>
        <end position="485"/>
    </location>
</feature>
<evidence type="ECO:0000313" key="9">
    <source>
        <dbReference type="EMBL" id="KAF5179252.1"/>
    </source>
</evidence>
<evidence type="ECO:0000256" key="4">
    <source>
        <dbReference type="ARBA" id="ARBA00022519"/>
    </source>
</evidence>
<feature type="transmembrane region" description="Helical" evidence="8">
    <location>
        <begin position="318"/>
        <end position="340"/>
    </location>
</feature>
<evidence type="ECO:0000256" key="1">
    <source>
        <dbReference type="ARBA" id="ARBA00004429"/>
    </source>
</evidence>
<feature type="transmembrane region" description="Helical" evidence="8">
    <location>
        <begin position="245"/>
        <end position="262"/>
    </location>
</feature>
<comment type="subcellular location">
    <subcellularLocation>
        <location evidence="1">Cell inner membrane</location>
        <topology evidence="1">Multi-pass membrane protein</topology>
    </subcellularLocation>
</comment>
<evidence type="ECO:0000256" key="3">
    <source>
        <dbReference type="ARBA" id="ARBA00022475"/>
    </source>
</evidence>
<feature type="transmembrane region" description="Helical" evidence="8">
    <location>
        <begin position="213"/>
        <end position="233"/>
    </location>
</feature>
<dbReference type="PANTHER" id="PTHR47715:SF1">
    <property type="entry name" value="TRYPTOPHAN_TYROSINE PERMEASE"/>
    <property type="match status" value="1"/>
</dbReference>
<feature type="transmembrane region" description="Helical" evidence="8">
    <location>
        <begin position="140"/>
        <end position="159"/>
    </location>
</feature>
<dbReference type="PANTHER" id="PTHR47715">
    <property type="entry name" value="TRYPTOPHAN/TYROSINE PERMEASE"/>
    <property type="match status" value="1"/>
</dbReference>
<evidence type="ECO:0000256" key="2">
    <source>
        <dbReference type="ARBA" id="ARBA00022448"/>
    </source>
</evidence>
<keyword evidence="10" id="KW-1185">Reference proteome</keyword>
<sequence>MLFSHQLNLNSSGASIQIQIQSTTNANANSPNHHLFNCPTISLSTSLLTKIPNNKVNIITVPRRIKLFHAITTAAAADDKLSHSSNPKTPKRQQQEDETNFWGAVTLIIGTAVGPGMLGLPSATIKAGPLPSTLSILLSWLYVISSILLVAELSFVSMQQHALSEVSFTTLATNAFGPRIGAFVALVYAFLSFALIVACVSGIGTIISQCFPFSNSIVSHALFPCLAWILIAFFPFKLIDLTNRLLCFLMLFSITALVSTGVSVGRANLLTSFAYASWAPSAILPSIPITVLTLGFHVITPFVCKIAGKNVFHARKAILLGGAIPLIMVLSWNLVVLGLAQVTTASHQNPISLLLSVSASALPAVQGFAFAALATSLIGYVVSFPKQLLDTLELIWRETGFNQLKSSSLISSGNHSSGSVGFAIFWTRNCSGIPGQISFSGSRCNSHKGTHTVQSGVSSTSINVSVMAVVLGAPVLIALFFPAAFSKALDFAGIYANCFLFGILPPAMAWIHRSKRKFRSEAAEDVNLLPGGNIALLLLFIIAFTLAIWH</sequence>
<dbReference type="GO" id="GO:0005886">
    <property type="term" value="C:plasma membrane"/>
    <property type="evidence" value="ECO:0007669"/>
    <property type="project" value="UniProtKB-SubCell"/>
</dbReference>
<accession>A0A7J6V4B0</accession>
<dbReference type="AlphaFoldDB" id="A0A7J6V4B0"/>
<keyword evidence="4" id="KW-0997">Cell inner membrane</keyword>
<dbReference type="GO" id="GO:0003333">
    <property type="term" value="P:amino acid transmembrane transport"/>
    <property type="evidence" value="ECO:0007669"/>
    <property type="project" value="InterPro"/>
</dbReference>
<feature type="transmembrane region" description="Helical" evidence="8">
    <location>
        <begin position="282"/>
        <end position="306"/>
    </location>
</feature>
<keyword evidence="2" id="KW-0813">Transport</keyword>
<proteinExistence type="predicted"/>
<dbReference type="Gene3D" id="1.20.1740.10">
    <property type="entry name" value="Amino acid/polyamine transporter I"/>
    <property type="match status" value="1"/>
</dbReference>
<gene>
    <name evidence="9" type="ORF">FRX31_031162</name>
</gene>
<keyword evidence="6 8" id="KW-1133">Transmembrane helix</keyword>
<keyword evidence="3" id="KW-1003">Cell membrane</keyword>
<comment type="caution">
    <text evidence="9">The sequence shown here is derived from an EMBL/GenBank/DDBJ whole genome shotgun (WGS) entry which is preliminary data.</text>
</comment>